<protein>
    <submittedName>
        <fullName evidence="9">Uncharacterized protein</fullName>
    </submittedName>
</protein>
<keyword evidence="5" id="KW-0539">Nucleus</keyword>
<keyword evidence="10" id="KW-1185">Reference proteome</keyword>
<feature type="region of interest" description="Disordered" evidence="6">
    <location>
        <begin position="860"/>
        <end position="882"/>
    </location>
</feature>
<evidence type="ECO:0000256" key="1">
    <source>
        <dbReference type="ARBA" id="ARBA00022737"/>
    </source>
</evidence>
<dbReference type="Gene3D" id="1.10.10.60">
    <property type="entry name" value="Homeodomain-like"/>
    <property type="match status" value="3"/>
</dbReference>
<feature type="region of interest" description="Disordered" evidence="6">
    <location>
        <begin position="195"/>
        <end position="219"/>
    </location>
</feature>
<accession>A0A836BBS2</accession>
<dbReference type="PROSITE" id="PS51294">
    <property type="entry name" value="HTH_MYB"/>
    <property type="match status" value="3"/>
</dbReference>
<feature type="region of interest" description="Disordered" evidence="6">
    <location>
        <begin position="898"/>
        <end position="951"/>
    </location>
</feature>
<feature type="compositionally biased region" description="Low complexity" evidence="6">
    <location>
        <begin position="195"/>
        <end position="214"/>
    </location>
</feature>
<feature type="domain" description="Myb-like" evidence="7">
    <location>
        <begin position="55"/>
        <end position="106"/>
    </location>
</feature>
<dbReference type="SMART" id="SM00717">
    <property type="entry name" value="SANT"/>
    <property type="match status" value="3"/>
</dbReference>
<evidence type="ECO:0000256" key="5">
    <source>
        <dbReference type="ARBA" id="ARBA00023242"/>
    </source>
</evidence>
<dbReference type="InterPro" id="IPR017930">
    <property type="entry name" value="Myb_dom"/>
</dbReference>
<feature type="region of interest" description="Disordered" evidence="6">
    <location>
        <begin position="231"/>
        <end position="292"/>
    </location>
</feature>
<dbReference type="InterPro" id="IPR051575">
    <property type="entry name" value="Myb-like_DNA-bd"/>
</dbReference>
<feature type="region of interest" description="Disordered" evidence="6">
    <location>
        <begin position="990"/>
        <end position="1011"/>
    </location>
</feature>
<feature type="domain" description="Myb-like" evidence="7">
    <location>
        <begin position="4"/>
        <end position="54"/>
    </location>
</feature>
<evidence type="ECO:0000259" key="7">
    <source>
        <dbReference type="PROSITE" id="PS50090"/>
    </source>
</evidence>
<evidence type="ECO:0000259" key="8">
    <source>
        <dbReference type="PROSITE" id="PS51294"/>
    </source>
</evidence>
<dbReference type="GO" id="GO:0042796">
    <property type="term" value="P:snRNA transcription by RNA polymerase III"/>
    <property type="evidence" value="ECO:0007669"/>
    <property type="project" value="TreeGrafter"/>
</dbReference>
<feature type="compositionally biased region" description="Low complexity" evidence="6">
    <location>
        <begin position="1055"/>
        <end position="1069"/>
    </location>
</feature>
<feature type="domain" description="HTH myb-type" evidence="8">
    <location>
        <begin position="55"/>
        <end position="110"/>
    </location>
</feature>
<sequence>MPSSALKNGAPWTDEEDALLAKYQALYGNKWASVSQHIPGRSGQSCAQRWRHKVNPNIVKDKWTAEEDSMLTQLVLEHGIGKWATVARHLPGRTDQQCMGRWRRHLDPNVRKDAWSAEEDALLQRLYAELGTAWSCISKCITNRTPQQCRGRWCILSGLGKNKMPSPAAPQTPHPERGRSRKSTGAIAVTAFPSARQAHQPPLHQQQPQPAGQACPSTVTRRGAVTELPALPASAFAPGPCEAPTVQQARRTRAAARVSTAPGLEPLAAGGGEQQEPVAGGTLAPATQPRLARQRTRLGVVREAEANVVAAKSQEKHSRGRQHGPDDEAGEDDEKASAPSGTEDETESQEVHDELDAQEEGVDGDARARRGRLVLGQRLVSFRRGPRTTARRPSSRLTATATIIASPGARAASASARPAANRVSAAAAAVAMLSPPRGALALALCDEEDEEAMLSGLLDDEEDLPPLSAAAAAAAQASQDETGAAQLLHTPTAEAQQQQIQQPPIEAATDAAACAAVADDAAVAERLRSGSEAGTAADAATVPSRGSHRRAASQPESCVNNRTASGLSLWAAETEAEGLADMSTRKTRSGRVYHLTSASTSTTTSACGSQRRRNRPSPTGPPDTAATSTKDQDTPPTTTPGADASPVVQDTTATAAGAGPSNAAVPGGPPTTAIRAPRQPAAHLSGGQAVASPRPMLSEDEGDAAEAPADDAGPFAEQQAPEPAQAPALEAAGVAPELLQNLNSPPPLQVVGRLLTAGSTRSSFGLPEALLGADGAGGAAVAGHAASPGGDLPAADWNMVGSPPTSSLLALLQAGLLQTVTPGVSNQWSDVQAVSWSEWRNINAGFGVLSRPPGLACGSAAGTPDNTRTLARTSSATESARGVGFTPRRDMFVRPQGCQGAAAAGGSPRPPTLHVGAAGSADCDADNEGHGGTRSLLTSPSGSVSRVRRPAHRRASADEFVLDRETRLRLAAAGHDLGTVAAAAGAVTGPCSRPNSARGHPGLSPSAGLRTSPAVARTTCELAQEAALPDFCSPSKRQRMATSEPGNVTAPPPQQQNAGPAGPPGIAAPSLGGLSATGGCGARLPPAPRFGASMPGSIFGAAAGKQAGLLDNLTNGVRCGRDGAAAAPVSLLARLQALEQAMSGAATASATQASASSNLPAGLLRALEGTSPHPTIAPQPTVPLPVLRPLPPVPFAPIPPGLARALMPPPSSRARPASGGHAPVAPSGASGSTSMPATGAAGISPTFSTPVIAPGTAEAAGPAGAQPGSTAGIGISGVGLGALPSFGGGHPKPPAGLPPLMLPKLPSADAVGARQHGMSSFFPVLQVKADKENVAAPNP</sequence>
<dbReference type="SUPFAM" id="SSF46689">
    <property type="entry name" value="Homeodomain-like"/>
    <property type="match status" value="2"/>
</dbReference>
<feature type="domain" description="HTH myb-type" evidence="8">
    <location>
        <begin position="1"/>
        <end position="51"/>
    </location>
</feature>
<keyword evidence="2" id="KW-0805">Transcription regulation</keyword>
<feature type="compositionally biased region" description="Low complexity" evidence="6">
    <location>
        <begin position="705"/>
        <end position="726"/>
    </location>
</feature>
<name>A0A836BBS2_9CHLO</name>
<proteinExistence type="predicted"/>
<feature type="compositionally biased region" description="Polar residues" evidence="6">
    <location>
        <begin position="864"/>
        <end position="878"/>
    </location>
</feature>
<dbReference type="OrthoDB" id="544267at2759"/>
<feature type="region of interest" description="Disordered" evidence="6">
    <location>
        <begin position="160"/>
        <end position="183"/>
    </location>
</feature>
<feature type="region of interest" description="Disordered" evidence="6">
    <location>
        <begin position="308"/>
        <end position="369"/>
    </location>
</feature>
<dbReference type="GO" id="GO:0019185">
    <property type="term" value="C:snRNA-activating protein complex"/>
    <property type="evidence" value="ECO:0007669"/>
    <property type="project" value="TreeGrafter"/>
</dbReference>
<dbReference type="FunFam" id="1.10.10.60:FF:000010">
    <property type="entry name" value="Transcriptional activator Myb isoform A"/>
    <property type="match status" value="1"/>
</dbReference>
<dbReference type="InterPro" id="IPR001005">
    <property type="entry name" value="SANT/Myb"/>
</dbReference>
<dbReference type="Proteomes" id="UP000613740">
    <property type="component" value="Unassembled WGS sequence"/>
</dbReference>
<dbReference type="GO" id="GO:0001006">
    <property type="term" value="F:RNA polymerase III type 3 promoter sequence-specific DNA binding"/>
    <property type="evidence" value="ECO:0007669"/>
    <property type="project" value="TreeGrafter"/>
</dbReference>
<dbReference type="CDD" id="cd00167">
    <property type="entry name" value="SANT"/>
    <property type="match status" value="3"/>
</dbReference>
<dbReference type="GO" id="GO:0000978">
    <property type="term" value="F:RNA polymerase II cis-regulatory region sequence-specific DNA binding"/>
    <property type="evidence" value="ECO:0007669"/>
    <property type="project" value="TreeGrafter"/>
</dbReference>
<keyword evidence="4" id="KW-0804">Transcription</keyword>
<feature type="region of interest" description="Disordered" evidence="6">
    <location>
        <begin position="1204"/>
        <end position="1242"/>
    </location>
</feature>
<dbReference type="Pfam" id="PF13921">
    <property type="entry name" value="Myb_DNA-bind_6"/>
    <property type="match status" value="2"/>
</dbReference>
<gene>
    <name evidence="9" type="ORF">HYH02_001782</name>
</gene>
<dbReference type="PANTHER" id="PTHR46621">
    <property type="entry name" value="SNRNA-ACTIVATING PROTEIN COMPLEX SUBUNIT 4"/>
    <property type="match status" value="1"/>
</dbReference>
<feature type="compositionally biased region" description="Low complexity" evidence="6">
    <location>
        <begin position="651"/>
        <end position="666"/>
    </location>
</feature>
<feature type="region of interest" description="Disordered" evidence="6">
    <location>
        <begin position="590"/>
        <end position="726"/>
    </location>
</feature>
<keyword evidence="1" id="KW-0677">Repeat</keyword>
<evidence type="ECO:0000256" key="4">
    <source>
        <dbReference type="ARBA" id="ARBA00023163"/>
    </source>
</evidence>
<keyword evidence="3" id="KW-0238">DNA-binding</keyword>
<evidence type="ECO:0000256" key="3">
    <source>
        <dbReference type="ARBA" id="ARBA00023125"/>
    </source>
</evidence>
<evidence type="ECO:0000256" key="2">
    <source>
        <dbReference type="ARBA" id="ARBA00023015"/>
    </source>
</evidence>
<dbReference type="PANTHER" id="PTHR46621:SF1">
    <property type="entry name" value="SNRNA-ACTIVATING PROTEIN COMPLEX SUBUNIT 4"/>
    <property type="match status" value="1"/>
</dbReference>
<reference evidence="9" key="1">
    <citation type="journal article" date="2020" name="bioRxiv">
        <title>Comparative genomics of Chlamydomonas.</title>
        <authorList>
            <person name="Craig R.J."/>
            <person name="Hasan A.R."/>
            <person name="Ness R.W."/>
            <person name="Keightley P.D."/>
        </authorList>
    </citation>
    <scope>NUCLEOTIDE SEQUENCE</scope>
    <source>
        <strain evidence="9">CCAP 11/173</strain>
    </source>
</reference>
<dbReference type="GO" id="GO:0042795">
    <property type="term" value="P:snRNA transcription by RNA polymerase II"/>
    <property type="evidence" value="ECO:0007669"/>
    <property type="project" value="TreeGrafter"/>
</dbReference>
<feature type="region of interest" description="Disordered" evidence="6">
    <location>
        <begin position="529"/>
        <end position="562"/>
    </location>
</feature>
<dbReference type="EMBL" id="JAEHOD010000003">
    <property type="protein sequence ID" value="KAG2453563.1"/>
    <property type="molecule type" value="Genomic_DNA"/>
</dbReference>
<feature type="domain" description="HTH myb-type" evidence="8">
    <location>
        <begin position="111"/>
        <end position="161"/>
    </location>
</feature>
<feature type="compositionally biased region" description="Low complexity" evidence="6">
    <location>
        <begin position="245"/>
        <end position="268"/>
    </location>
</feature>
<dbReference type="InterPro" id="IPR009057">
    <property type="entry name" value="Homeodomain-like_sf"/>
</dbReference>
<feature type="compositionally biased region" description="Low complexity" evidence="6">
    <location>
        <begin position="596"/>
        <end position="606"/>
    </location>
</feature>
<dbReference type="PROSITE" id="PS50090">
    <property type="entry name" value="MYB_LIKE"/>
    <property type="match status" value="3"/>
</dbReference>
<evidence type="ECO:0000313" key="10">
    <source>
        <dbReference type="Proteomes" id="UP000613740"/>
    </source>
</evidence>
<organism evidence="9 10">
    <name type="scientific">Chlamydomonas schloesseri</name>
    <dbReference type="NCBI Taxonomy" id="2026947"/>
    <lineage>
        <taxon>Eukaryota</taxon>
        <taxon>Viridiplantae</taxon>
        <taxon>Chlorophyta</taxon>
        <taxon>core chlorophytes</taxon>
        <taxon>Chlorophyceae</taxon>
        <taxon>CS clade</taxon>
        <taxon>Chlamydomonadales</taxon>
        <taxon>Chlamydomonadaceae</taxon>
        <taxon>Chlamydomonas</taxon>
    </lineage>
</organism>
<comment type="caution">
    <text evidence="9">The sequence shown here is derived from an EMBL/GenBank/DDBJ whole genome shotgun (WGS) entry which is preliminary data.</text>
</comment>
<feature type="region of interest" description="Disordered" evidence="6">
    <location>
        <begin position="1031"/>
        <end position="1072"/>
    </location>
</feature>
<feature type="domain" description="Myb-like" evidence="7">
    <location>
        <begin position="107"/>
        <end position="153"/>
    </location>
</feature>
<evidence type="ECO:0000313" key="9">
    <source>
        <dbReference type="EMBL" id="KAG2453563.1"/>
    </source>
</evidence>
<evidence type="ECO:0000256" key="6">
    <source>
        <dbReference type="SAM" id="MobiDB-lite"/>
    </source>
</evidence>